<protein>
    <submittedName>
        <fullName evidence="3">Retrotransposon protein, putative, Ty3-gypsy subclass</fullName>
    </submittedName>
</protein>
<dbReference type="PANTHER" id="PTHR33223:SF10">
    <property type="entry name" value="AMINOTRANSFERASE-LIKE PLANT MOBILE DOMAIN-CONTAINING PROTEIN"/>
    <property type="match status" value="1"/>
</dbReference>
<dbReference type="EMBL" id="DP000011">
    <property type="protein sequence ID" value="ABA96160.1"/>
    <property type="molecule type" value="Genomic_DNA"/>
</dbReference>
<feature type="domain" description="Retrotransposon gag" evidence="2">
    <location>
        <begin position="53"/>
        <end position="125"/>
    </location>
</feature>
<evidence type="ECO:0000256" key="1">
    <source>
        <dbReference type="SAM" id="MobiDB-lite"/>
    </source>
</evidence>
<sequence>MAWTQPSFDLSMAAPQASLFVAGVPNTVVQPHMQAMTSPFATPYPQTNGPSQQANSIYSWEQLRDIFVPNFRGTYEEPKMQQHLLGIRQRPGESIREYMRRFSQARCQVQDITEASVINAASAGLLGGELTRKITNKEPQTLEHLLRIIDGKFRNDRTGKAVMAIEEVQALRKEFDAQQAVSNQQPVRKKRGNAQDPRLQQGAAVEAPREAAQEQAPPVEQRQDIQLGVIQVITRADPPVQQSKRQKKMQLRTVHNITAAGQGALRYLN</sequence>
<feature type="region of interest" description="Disordered" evidence="1">
    <location>
        <begin position="178"/>
        <end position="221"/>
    </location>
</feature>
<dbReference type="Pfam" id="PF03732">
    <property type="entry name" value="Retrotrans_gag"/>
    <property type="match status" value="1"/>
</dbReference>
<name>Q2QVW0_ORYSJ</name>
<reference evidence="3" key="2">
    <citation type="submission" date="2005-04" db="EMBL/GenBank/DDBJ databases">
        <authorList>
            <person name="Buell C.R."/>
            <person name="Wing R.A."/>
            <person name="McCombie W.A."/>
            <person name="Ouyang S."/>
        </authorList>
    </citation>
    <scope>NUCLEOTIDE SEQUENCE</scope>
</reference>
<gene>
    <name evidence="3" type="ordered locus">LOC_Os12g11460</name>
</gene>
<reference evidence="3" key="3">
    <citation type="submission" date="2006-01" db="EMBL/GenBank/DDBJ databases">
        <authorList>
            <person name="Buell R."/>
        </authorList>
    </citation>
    <scope>NUCLEOTIDE SEQUENCE</scope>
</reference>
<reference evidence="3" key="1">
    <citation type="journal article" date="2005" name="BMC Biol.">
        <title>The sequence of rice chromosomes 11 and 12, rich in disease resistance genes and recent gene duplications.</title>
        <authorList>
            <consortium name="The rice chromosomes 11 and 12 sequencing consortia"/>
        </authorList>
    </citation>
    <scope>NUCLEOTIDE SEQUENCE [LARGE SCALE GENOMIC DNA]</scope>
</reference>
<evidence type="ECO:0000313" key="3">
    <source>
        <dbReference type="EMBL" id="ABA96160.1"/>
    </source>
</evidence>
<accession>Q2QVW0</accession>
<dbReference type="PANTHER" id="PTHR33223">
    <property type="entry name" value="CCHC-TYPE DOMAIN-CONTAINING PROTEIN"/>
    <property type="match status" value="1"/>
</dbReference>
<organism evidence="3">
    <name type="scientific">Oryza sativa subsp. japonica</name>
    <name type="common">Rice</name>
    <dbReference type="NCBI Taxonomy" id="39947"/>
    <lineage>
        <taxon>Eukaryota</taxon>
        <taxon>Viridiplantae</taxon>
        <taxon>Streptophyta</taxon>
        <taxon>Embryophyta</taxon>
        <taxon>Tracheophyta</taxon>
        <taxon>Spermatophyta</taxon>
        <taxon>Magnoliopsida</taxon>
        <taxon>Liliopsida</taxon>
        <taxon>Poales</taxon>
        <taxon>Poaceae</taxon>
        <taxon>BOP clade</taxon>
        <taxon>Oryzoideae</taxon>
        <taxon>Oryzeae</taxon>
        <taxon>Oryzinae</taxon>
        <taxon>Oryza</taxon>
        <taxon>Oryza sativa</taxon>
    </lineage>
</organism>
<dbReference type="InterPro" id="IPR005162">
    <property type="entry name" value="Retrotrans_gag_dom"/>
</dbReference>
<proteinExistence type="predicted"/>
<evidence type="ECO:0000259" key="2">
    <source>
        <dbReference type="Pfam" id="PF03732"/>
    </source>
</evidence>
<dbReference type="AlphaFoldDB" id="Q2QVW0"/>